<gene>
    <name evidence="7" type="primary">gsk3b_1</name>
    <name evidence="7" type="ORF">AVEN_64563_1</name>
</gene>
<keyword evidence="2" id="KW-0808">Transferase</keyword>
<dbReference type="GO" id="GO:0030154">
    <property type="term" value="P:cell differentiation"/>
    <property type="evidence" value="ECO:0007669"/>
    <property type="project" value="TreeGrafter"/>
</dbReference>
<dbReference type="PANTHER" id="PTHR24057">
    <property type="entry name" value="GLYCOGEN SYNTHASE KINASE-3 ALPHA"/>
    <property type="match status" value="1"/>
</dbReference>
<evidence type="ECO:0000256" key="4">
    <source>
        <dbReference type="ARBA" id="ARBA00022777"/>
    </source>
</evidence>
<dbReference type="GO" id="GO:0032436">
    <property type="term" value="P:positive regulation of proteasomal ubiquitin-dependent protein catabolic process"/>
    <property type="evidence" value="ECO:0007669"/>
    <property type="project" value="TreeGrafter"/>
</dbReference>
<dbReference type="Gene3D" id="1.10.510.10">
    <property type="entry name" value="Transferase(Phosphotransferase) domain 1"/>
    <property type="match status" value="1"/>
</dbReference>
<dbReference type="InterPro" id="IPR050591">
    <property type="entry name" value="GSK-3"/>
</dbReference>
<evidence type="ECO:0000256" key="3">
    <source>
        <dbReference type="ARBA" id="ARBA00022741"/>
    </source>
</evidence>
<feature type="region of interest" description="Disordered" evidence="6">
    <location>
        <begin position="79"/>
        <end position="100"/>
    </location>
</feature>
<evidence type="ECO:0000256" key="6">
    <source>
        <dbReference type="SAM" id="MobiDB-lite"/>
    </source>
</evidence>
<proteinExistence type="predicted"/>
<keyword evidence="5" id="KW-0067">ATP-binding</keyword>
<accession>A0A4Y2RZR5</accession>
<reference evidence="7 8" key="1">
    <citation type="journal article" date="2019" name="Sci. Rep.">
        <title>Orb-weaving spider Araneus ventricosus genome elucidates the spidroin gene catalogue.</title>
        <authorList>
            <person name="Kono N."/>
            <person name="Nakamura H."/>
            <person name="Ohtoshi R."/>
            <person name="Moran D.A.P."/>
            <person name="Shinohara A."/>
            <person name="Yoshida Y."/>
            <person name="Fujiwara M."/>
            <person name="Mori M."/>
            <person name="Tomita M."/>
            <person name="Arakawa K."/>
        </authorList>
    </citation>
    <scope>NUCLEOTIDE SEQUENCE [LARGE SCALE GENOMIC DNA]</scope>
</reference>
<dbReference type="GO" id="GO:0007165">
    <property type="term" value="P:signal transduction"/>
    <property type="evidence" value="ECO:0007669"/>
    <property type="project" value="TreeGrafter"/>
</dbReference>
<dbReference type="EMBL" id="BGPR01019196">
    <property type="protein sequence ID" value="GBN81251.1"/>
    <property type="molecule type" value="Genomic_DNA"/>
</dbReference>
<organism evidence="7 8">
    <name type="scientific">Araneus ventricosus</name>
    <name type="common">Orbweaver spider</name>
    <name type="synonym">Epeira ventricosa</name>
    <dbReference type="NCBI Taxonomy" id="182803"/>
    <lineage>
        <taxon>Eukaryota</taxon>
        <taxon>Metazoa</taxon>
        <taxon>Ecdysozoa</taxon>
        <taxon>Arthropoda</taxon>
        <taxon>Chelicerata</taxon>
        <taxon>Arachnida</taxon>
        <taxon>Araneae</taxon>
        <taxon>Araneomorphae</taxon>
        <taxon>Entelegynae</taxon>
        <taxon>Araneoidea</taxon>
        <taxon>Araneidae</taxon>
        <taxon>Araneus</taxon>
    </lineage>
</organism>
<dbReference type="PANTHER" id="PTHR24057:SF0">
    <property type="entry name" value="PROTEIN KINASE SHAGGY-RELATED"/>
    <property type="match status" value="1"/>
</dbReference>
<sequence length="100" mass="11143">VFRARTPPEAIELVSRLLEYTPSARITPLQACAHKFFDELRDPNTRLPNNRELPPLFNFTEHELKIQPSLNSILIPPHIRGVEEGGSGEEPQPCASSATA</sequence>
<evidence type="ECO:0000256" key="2">
    <source>
        <dbReference type="ARBA" id="ARBA00022679"/>
    </source>
</evidence>
<feature type="non-terminal residue" evidence="7">
    <location>
        <position position="1"/>
    </location>
</feature>
<dbReference type="GO" id="GO:0070507">
    <property type="term" value="P:regulation of microtubule cytoskeleton organization"/>
    <property type="evidence" value="ECO:0007669"/>
    <property type="project" value="TreeGrafter"/>
</dbReference>
<evidence type="ECO:0000313" key="8">
    <source>
        <dbReference type="Proteomes" id="UP000499080"/>
    </source>
</evidence>
<dbReference type="GO" id="GO:0090090">
    <property type="term" value="P:negative regulation of canonical Wnt signaling pathway"/>
    <property type="evidence" value="ECO:0007669"/>
    <property type="project" value="TreeGrafter"/>
</dbReference>
<name>A0A4Y2RZR5_ARAVE</name>
<dbReference type="GO" id="GO:0005524">
    <property type="term" value="F:ATP binding"/>
    <property type="evidence" value="ECO:0007669"/>
    <property type="project" value="UniProtKB-KW"/>
</dbReference>
<dbReference type="Proteomes" id="UP000499080">
    <property type="component" value="Unassembled WGS sequence"/>
</dbReference>
<dbReference type="SUPFAM" id="SSF56112">
    <property type="entry name" value="Protein kinase-like (PK-like)"/>
    <property type="match status" value="1"/>
</dbReference>
<dbReference type="GO" id="GO:0004674">
    <property type="term" value="F:protein serine/threonine kinase activity"/>
    <property type="evidence" value="ECO:0007669"/>
    <property type="project" value="UniProtKB-KW"/>
</dbReference>
<dbReference type="InterPro" id="IPR011009">
    <property type="entry name" value="Kinase-like_dom_sf"/>
</dbReference>
<protein>
    <submittedName>
        <fullName evidence="7">Glycogen synthase kinase-3 beta</fullName>
    </submittedName>
</protein>
<keyword evidence="4 7" id="KW-0418">Kinase</keyword>
<dbReference type="AlphaFoldDB" id="A0A4Y2RZR5"/>
<evidence type="ECO:0000313" key="7">
    <source>
        <dbReference type="EMBL" id="GBN81251.1"/>
    </source>
</evidence>
<evidence type="ECO:0000256" key="5">
    <source>
        <dbReference type="ARBA" id="ARBA00022840"/>
    </source>
</evidence>
<comment type="caution">
    <text evidence="7">The sequence shown here is derived from an EMBL/GenBank/DDBJ whole genome shotgun (WGS) entry which is preliminary data.</text>
</comment>
<dbReference type="GO" id="GO:0030424">
    <property type="term" value="C:axon"/>
    <property type="evidence" value="ECO:0007669"/>
    <property type="project" value="TreeGrafter"/>
</dbReference>
<dbReference type="OrthoDB" id="272141at2759"/>
<dbReference type="GO" id="GO:0005634">
    <property type="term" value="C:nucleus"/>
    <property type="evidence" value="ECO:0007669"/>
    <property type="project" value="TreeGrafter"/>
</dbReference>
<keyword evidence="3" id="KW-0547">Nucleotide-binding</keyword>
<keyword evidence="8" id="KW-1185">Reference proteome</keyword>
<dbReference type="GO" id="GO:0005829">
    <property type="term" value="C:cytosol"/>
    <property type="evidence" value="ECO:0007669"/>
    <property type="project" value="TreeGrafter"/>
</dbReference>
<evidence type="ECO:0000256" key="1">
    <source>
        <dbReference type="ARBA" id="ARBA00022527"/>
    </source>
</evidence>
<keyword evidence="1" id="KW-0723">Serine/threonine-protein kinase</keyword>